<dbReference type="PROSITE" id="PS01124">
    <property type="entry name" value="HTH_ARAC_FAMILY_2"/>
    <property type="match status" value="1"/>
</dbReference>
<evidence type="ECO:0000256" key="3">
    <source>
        <dbReference type="ARBA" id="ARBA00023159"/>
    </source>
</evidence>
<evidence type="ECO:0000313" key="7">
    <source>
        <dbReference type="Proteomes" id="UP001609175"/>
    </source>
</evidence>
<dbReference type="EMBL" id="JBIMSO010000059">
    <property type="protein sequence ID" value="MFH5210071.1"/>
    <property type="molecule type" value="Genomic_DNA"/>
</dbReference>
<dbReference type="InterPro" id="IPR009057">
    <property type="entry name" value="Homeodomain-like_sf"/>
</dbReference>
<feature type="domain" description="HTH araC/xylS-type" evidence="5">
    <location>
        <begin position="220"/>
        <end position="318"/>
    </location>
</feature>
<dbReference type="Gene3D" id="1.10.10.60">
    <property type="entry name" value="Homeodomain-like"/>
    <property type="match status" value="1"/>
</dbReference>
<keyword evidence="2" id="KW-0238">DNA-binding</keyword>
<sequence length="330" mass="35686">MSIRPATVEPWLSHDPLGEALYLVRMNGVFYSQTEATEPWGVVMPPFANCMSFHVVTRGGCWLEIEGQASVYVRAGELALVPHGRGHLLRSNPGATLMGRVDELPQQMVSEHYSLLRCGGGGARSTLICGVVSFDQPTVGRLLELLPPVIHIDTADDRDSPIGAALRLMSAELRSLRPGGEAVTTRLADILVIEAIRSWLASDPAARTGWLGAIQDPQLGRAIAAVHRSPGEEWTVESLAREAVMSRSAFAARFTEFVGEPAMRYVTRCRMDVARSRLERGDATVGAVAAELGYLSEASFSRAFTRTLGSSPGAVRRAANEIRTPAVSQH</sequence>
<dbReference type="InterPro" id="IPR050204">
    <property type="entry name" value="AraC_XylS_family_regulators"/>
</dbReference>
<dbReference type="Proteomes" id="UP001609175">
    <property type="component" value="Unassembled WGS sequence"/>
</dbReference>
<dbReference type="InterPro" id="IPR018060">
    <property type="entry name" value="HTH_AraC"/>
</dbReference>
<dbReference type="Pfam" id="PF12833">
    <property type="entry name" value="HTH_18"/>
    <property type="match status" value="1"/>
</dbReference>
<organism evidence="6 7">
    <name type="scientific">Antrihabitans spumae</name>
    <dbReference type="NCBI Taxonomy" id="3373370"/>
    <lineage>
        <taxon>Bacteria</taxon>
        <taxon>Bacillati</taxon>
        <taxon>Actinomycetota</taxon>
        <taxon>Actinomycetes</taxon>
        <taxon>Mycobacteriales</taxon>
        <taxon>Nocardiaceae</taxon>
        <taxon>Antrihabitans</taxon>
    </lineage>
</organism>
<dbReference type="SUPFAM" id="SSF46689">
    <property type="entry name" value="Homeodomain-like"/>
    <property type="match status" value="2"/>
</dbReference>
<dbReference type="PROSITE" id="PS00041">
    <property type="entry name" value="HTH_ARAC_FAMILY_1"/>
    <property type="match status" value="1"/>
</dbReference>
<dbReference type="RefSeq" id="WP_395115746.1">
    <property type="nucleotide sequence ID" value="NZ_JBIMSO010000059.1"/>
</dbReference>
<evidence type="ECO:0000256" key="1">
    <source>
        <dbReference type="ARBA" id="ARBA00023015"/>
    </source>
</evidence>
<keyword evidence="1" id="KW-0805">Transcription regulation</keyword>
<name>A0ABW7JPX7_9NOCA</name>
<dbReference type="InterPro" id="IPR018062">
    <property type="entry name" value="HTH_AraC-typ_CS"/>
</dbReference>
<dbReference type="SMART" id="SM00342">
    <property type="entry name" value="HTH_ARAC"/>
    <property type="match status" value="1"/>
</dbReference>
<keyword evidence="4" id="KW-0804">Transcription</keyword>
<dbReference type="Pfam" id="PF12852">
    <property type="entry name" value="Cupin_6"/>
    <property type="match status" value="1"/>
</dbReference>
<gene>
    <name evidence="6" type="ORF">ACHIPZ_17955</name>
</gene>
<reference evidence="6 7" key="1">
    <citation type="submission" date="2024-10" db="EMBL/GenBank/DDBJ databases">
        <authorList>
            <person name="Riesco R."/>
        </authorList>
    </citation>
    <scope>NUCLEOTIDE SEQUENCE [LARGE SCALE GENOMIC DNA]</scope>
    <source>
        <strain evidence="6 7">NCIMB 15449</strain>
    </source>
</reference>
<dbReference type="PANTHER" id="PTHR46796">
    <property type="entry name" value="HTH-TYPE TRANSCRIPTIONAL ACTIVATOR RHAS-RELATED"/>
    <property type="match status" value="1"/>
</dbReference>
<accession>A0ABW7JPX7</accession>
<dbReference type="PANTHER" id="PTHR46796:SF7">
    <property type="entry name" value="ARAC FAMILY TRANSCRIPTIONAL REGULATOR"/>
    <property type="match status" value="1"/>
</dbReference>
<protein>
    <submittedName>
        <fullName evidence="6">AraC family transcriptional regulator</fullName>
    </submittedName>
</protein>
<comment type="caution">
    <text evidence="6">The sequence shown here is derived from an EMBL/GenBank/DDBJ whole genome shotgun (WGS) entry which is preliminary data.</text>
</comment>
<evidence type="ECO:0000256" key="2">
    <source>
        <dbReference type="ARBA" id="ARBA00023125"/>
    </source>
</evidence>
<evidence type="ECO:0000313" key="6">
    <source>
        <dbReference type="EMBL" id="MFH5210071.1"/>
    </source>
</evidence>
<evidence type="ECO:0000256" key="4">
    <source>
        <dbReference type="ARBA" id="ARBA00023163"/>
    </source>
</evidence>
<keyword evidence="3" id="KW-0010">Activator</keyword>
<dbReference type="InterPro" id="IPR032783">
    <property type="entry name" value="AraC_lig"/>
</dbReference>
<dbReference type="SUPFAM" id="SSF51215">
    <property type="entry name" value="Regulatory protein AraC"/>
    <property type="match status" value="1"/>
</dbReference>
<dbReference type="InterPro" id="IPR037923">
    <property type="entry name" value="HTH-like"/>
</dbReference>
<proteinExistence type="predicted"/>
<evidence type="ECO:0000259" key="5">
    <source>
        <dbReference type="PROSITE" id="PS01124"/>
    </source>
</evidence>